<keyword evidence="3" id="KW-0560">Oxidoreductase</keyword>
<evidence type="ECO:0000256" key="1">
    <source>
        <dbReference type="ARBA" id="ARBA00022630"/>
    </source>
</evidence>
<evidence type="ECO:0000259" key="5">
    <source>
        <dbReference type="Pfam" id="PF00296"/>
    </source>
</evidence>
<evidence type="ECO:0000313" key="6">
    <source>
        <dbReference type="EMBL" id="MBL7629146.1"/>
    </source>
</evidence>
<keyword evidence="2" id="KW-0288">FMN</keyword>
<name>A0A937USQ8_9ACTN</name>
<organism evidence="6 7">
    <name type="scientific">Frankia nepalensis</name>
    <dbReference type="NCBI Taxonomy" id="1836974"/>
    <lineage>
        <taxon>Bacteria</taxon>
        <taxon>Bacillati</taxon>
        <taxon>Actinomycetota</taxon>
        <taxon>Actinomycetes</taxon>
        <taxon>Frankiales</taxon>
        <taxon>Frankiaceae</taxon>
        <taxon>Frankia</taxon>
    </lineage>
</organism>
<gene>
    <name evidence="6" type="ORF">I7412_18665</name>
</gene>
<dbReference type="InterPro" id="IPR050172">
    <property type="entry name" value="SsuD_RutA_monooxygenase"/>
</dbReference>
<sequence>MQPGTPAMGVGLHYGGTDRSMPVLDLALAAEQRGLDSIFLPEHTHIPVVRATPYPGGGPMPARYPRLWDPYLALAFVAARTGLVVGTCVGLPGGHDPIALAKAVATLDALSGGRFVMGVGFGWNVEEFEDHGFSGKVRHDVVIEKIRVMKALWSDDVASFEGEHVRLSPSWSWPKPAQRPHPPVLLGGRAVGVTFRRIADWADGWIPMSTGSLPTLEGDLARLRAAWAEKGRDSDPQVVVMQSPRPPAELRDLLAGYRELGVCRVLIDVPTATAAEVLPLLDATVAAIG</sequence>
<evidence type="ECO:0000313" key="7">
    <source>
        <dbReference type="Proteomes" id="UP000604475"/>
    </source>
</evidence>
<evidence type="ECO:0000256" key="4">
    <source>
        <dbReference type="ARBA" id="ARBA00023033"/>
    </source>
</evidence>
<dbReference type="InterPro" id="IPR011251">
    <property type="entry name" value="Luciferase-like_dom"/>
</dbReference>
<dbReference type="Proteomes" id="UP000604475">
    <property type="component" value="Unassembled WGS sequence"/>
</dbReference>
<dbReference type="NCBIfam" id="TIGR03619">
    <property type="entry name" value="F420_Rv2161c"/>
    <property type="match status" value="1"/>
</dbReference>
<dbReference type="Pfam" id="PF00296">
    <property type="entry name" value="Bac_luciferase"/>
    <property type="match status" value="1"/>
</dbReference>
<keyword evidence="7" id="KW-1185">Reference proteome</keyword>
<comment type="caution">
    <text evidence="6">The sequence shown here is derived from an EMBL/GenBank/DDBJ whole genome shotgun (WGS) entry which is preliminary data.</text>
</comment>
<evidence type="ECO:0000256" key="2">
    <source>
        <dbReference type="ARBA" id="ARBA00022643"/>
    </source>
</evidence>
<feature type="domain" description="Luciferase-like" evidence="5">
    <location>
        <begin position="21"/>
        <end position="240"/>
    </location>
</feature>
<dbReference type="PANTHER" id="PTHR42847">
    <property type="entry name" value="ALKANESULFONATE MONOOXYGENASE"/>
    <property type="match status" value="1"/>
</dbReference>
<dbReference type="AlphaFoldDB" id="A0A937USQ8"/>
<keyword evidence="1" id="KW-0285">Flavoprotein</keyword>
<dbReference type="GO" id="GO:0008726">
    <property type="term" value="F:alkanesulfonate monooxygenase activity"/>
    <property type="evidence" value="ECO:0007669"/>
    <property type="project" value="TreeGrafter"/>
</dbReference>
<reference evidence="6" key="1">
    <citation type="submission" date="2020-12" db="EMBL/GenBank/DDBJ databases">
        <title>Genomic characterization of non-nitrogen-fixing Frankia strains.</title>
        <authorList>
            <person name="Carlos-Shanley C."/>
            <person name="Guerra T."/>
            <person name="Hahn D."/>
        </authorList>
    </citation>
    <scope>NUCLEOTIDE SEQUENCE</scope>
    <source>
        <strain evidence="6">CN6</strain>
    </source>
</reference>
<dbReference type="InterPro" id="IPR019921">
    <property type="entry name" value="Lucif-like_OxRdtase_Rv2161c"/>
</dbReference>
<keyword evidence="4" id="KW-0503">Monooxygenase</keyword>
<accession>A0A937USQ8</accession>
<dbReference type="InterPro" id="IPR036661">
    <property type="entry name" value="Luciferase-like_sf"/>
</dbReference>
<dbReference type="GO" id="GO:0046306">
    <property type="term" value="P:alkanesulfonate catabolic process"/>
    <property type="evidence" value="ECO:0007669"/>
    <property type="project" value="TreeGrafter"/>
</dbReference>
<protein>
    <submittedName>
        <fullName evidence="6">LLM class F420-dependent oxidoreductase</fullName>
    </submittedName>
</protein>
<dbReference type="Gene3D" id="3.20.20.30">
    <property type="entry name" value="Luciferase-like domain"/>
    <property type="match status" value="1"/>
</dbReference>
<dbReference type="EMBL" id="JAEACQ010000215">
    <property type="protein sequence ID" value="MBL7629146.1"/>
    <property type="molecule type" value="Genomic_DNA"/>
</dbReference>
<proteinExistence type="predicted"/>
<evidence type="ECO:0000256" key="3">
    <source>
        <dbReference type="ARBA" id="ARBA00023002"/>
    </source>
</evidence>
<dbReference type="PANTHER" id="PTHR42847:SF4">
    <property type="entry name" value="ALKANESULFONATE MONOOXYGENASE-RELATED"/>
    <property type="match status" value="1"/>
</dbReference>
<dbReference type="SUPFAM" id="SSF51679">
    <property type="entry name" value="Bacterial luciferase-like"/>
    <property type="match status" value="1"/>
</dbReference>